<dbReference type="AlphaFoldDB" id="A0A2Z5FX03"/>
<feature type="transmembrane region" description="Helical" evidence="18">
    <location>
        <begin position="392"/>
        <end position="412"/>
    </location>
</feature>
<dbReference type="PANTHER" id="PTHR45339:SF1">
    <property type="entry name" value="HYBRID SIGNAL TRANSDUCTION HISTIDINE KINASE J"/>
    <property type="match status" value="1"/>
</dbReference>
<comment type="subunit">
    <text evidence="14">At low DSF concentrations, interacts with RpfF.</text>
</comment>
<dbReference type="Pfam" id="PF02518">
    <property type="entry name" value="HATPase_c"/>
    <property type="match status" value="1"/>
</dbReference>
<dbReference type="EC" id="2.7.13.3" evidence="3"/>
<dbReference type="InterPro" id="IPR001789">
    <property type="entry name" value="Sig_transdc_resp-reg_receiver"/>
</dbReference>
<accession>A0A2Z5FX03</accession>
<dbReference type="GO" id="GO:0005886">
    <property type="term" value="C:plasma membrane"/>
    <property type="evidence" value="ECO:0007669"/>
    <property type="project" value="UniProtKB-SubCell"/>
</dbReference>
<evidence type="ECO:0000256" key="9">
    <source>
        <dbReference type="ARBA" id="ARBA00022777"/>
    </source>
</evidence>
<dbReference type="SUPFAM" id="SSF47384">
    <property type="entry name" value="Homodimeric domain of signal transducing histidine kinase"/>
    <property type="match status" value="1"/>
</dbReference>
<dbReference type="CDD" id="cd16922">
    <property type="entry name" value="HATPase_EvgS-ArcB-TorS-like"/>
    <property type="match status" value="1"/>
</dbReference>
<evidence type="ECO:0000259" key="21">
    <source>
        <dbReference type="PROSITE" id="PS50894"/>
    </source>
</evidence>
<dbReference type="InterPro" id="IPR004358">
    <property type="entry name" value="Sig_transdc_His_kin-like_C"/>
</dbReference>
<dbReference type="Pfam" id="PF01627">
    <property type="entry name" value="Hpt"/>
    <property type="match status" value="1"/>
</dbReference>
<dbReference type="SUPFAM" id="SSF52172">
    <property type="entry name" value="CheY-like"/>
    <property type="match status" value="2"/>
</dbReference>
<evidence type="ECO:0000256" key="17">
    <source>
        <dbReference type="PROSITE-ProRule" id="PRU00169"/>
    </source>
</evidence>
<feature type="modified residue" description="4-aspartylphosphate" evidence="17">
    <location>
        <position position="747"/>
    </location>
</feature>
<evidence type="ECO:0000256" key="7">
    <source>
        <dbReference type="ARBA" id="ARBA00022692"/>
    </source>
</evidence>
<keyword evidence="7 18" id="KW-0812">Transmembrane</keyword>
<comment type="catalytic activity">
    <reaction evidence="1">
        <text>ATP + protein L-histidine = ADP + protein N-phospho-L-histidine.</text>
        <dbReference type="EC" id="2.7.13.3"/>
    </reaction>
</comment>
<feature type="domain" description="Response regulatory" evidence="20">
    <location>
        <begin position="693"/>
        <end position="814"/>
    </location>
</feature>
<evidence type="ECO:0000256" key="16">
    <source>
        <dbReference type="PROSITE-ProRule" id="PRU00110"/>
    </source>
</evidence>
<evidence type="ECO:0000256" key="2">
    <source>
        <dbReference type="ARBA" id="ARBA00004651"/>
    </source>
</evidence>
<evidence type="ECO:0000259" key="20">
    <source>
        <dbReference type="PROSITE" id="PS50110"/>
    </source>
</evidence>
<evidence type="ECO:0000256" key="15">
    <source>
        <dbReference type="ARBA" id="ARBA00068150"/>
    </source>
</evidence>
<dbReference type="InterPro" id="IPR036641">
    <property type="entry name" value="HPT_dom_sf"/>
</dbReference>
<proteinExistence type="predicted"/>
<feature type="domain" description="HPt" evidence="21">
    <location>
        <begin position="997"/>
        <end position="1098"/>
    </location>
</feature>
<evidence type="ECO:0000256" key="6">
    <source>
        <dbReference type="ARBA" id="ARBA00022679"/>
    </source>
</evidence>
<keyword evidence="4" id="KW-1003">Cell membrane</keyword>
<dbReference type="EMBL" id="CP030840">
    <property type="protein sequence ID" value="AXC10926.1"/>
    <property type="molecule type" value="Genomic_DNA"/>
</dbReference>
<dbReference type="SMART" id="SM00388">
    <property type="entry name" value="HisKA"/>
    <property type="match status" value="1"/>
</dbReference>
<dbReference type="Gene3D" id="3.40.50.2300">
    <property type="match status" value="2"/>
</dbReference>
<sequence>MVTYYDVSNHSLRPAFFVTDSTGSIFVGLSTIPALPFKAGQLVEVVGRSDPGGFAPSVRQAAVRVIGDAGLPANAPSVSASQLLTGEEDCRWVQIEGVVYSVKEQGESIVLRVGLSDGIITATTIKEAGVNYDSLVDAKIKIRGNAATLFNDRGQMTGALIHFPSLGTVDVVAPSPANPFLLPTSPVGSLMRFTSGDDFRHRVHIRGTVTLFWPGRLLCLQDSFHGVCAQTEQTTPLVPGDVADVAGFPMIGDFSPTLSHATYHLATSGEALPATRINADQALQGDHDAELVQIEGHLIGEDKAANQPTILLSSGKSVFTAVLPIQPGTQKHVIWQEGSELRVTGICSAQSDQERVALHQGYSKPQTFRMILRSPADVVVLRRTSWWNASHTLRVLALALGITLCVLCWVIVLRSRVRQQTLLIHLQLEEADALKRAAEFANSSKSEFLANMSHEIRTPLNGVIGMTDLMLESELNAHQRDYLEVVKISADSLLAVINGILDFSKIEAGKIELEAIEFSLRDCVEEALMSQSLRAGQKGLELVCDIASDVPAMVKGDPGRLRQIILNLVSNAIKFTELGEVSVRVEVEREEAGSWMVRFSVADTGIGVSAEKQSSIFSPFTQEDSSTTRKYGGTGLGLTISSRLVEMMRGRIWVESVLGQGSQFCFTSQFEVVDKRRDSEIVLPDTGALRGMRVLIVDDNRTNRRILGATLQTRVALTTCVEGGEQALVELGLHVESGEPYQIVITDMDMPGMDGLALIEEMRRRPGMSLTPAVLLSSGGVRGDAERCRKLGVLSYLYKPARRSELLAAIQAAAEGTRSPVLPQAGTAFHAIPARVNSLRILLAEDNRVNQAVASGFLEKLGHVAIIAANGREALALLESETFDLVLMDVQMPEMDGIAATKQIRENEAFNEVHLPIIAMTAHAMKGDRERCLAAGMDDYISKPINSAALEAALLRAAPGAKDTLFRDAAAGLQARSSSVSARPVDRAYVLEKLGGDEQLCREVIDMFLEEAPVELAELGKALTRGDSQTVEWLAHSFKGKLGYLGGEELSRMAQRLEEAGRNSDLEAATGVFAGFEAELSRLLLSMQSMGSEMNVPPVDAVRGEAR</sequence>
<keyword evidence="12" id="KW-0902">Two-component regulatory system</keyword>
<dbReference type="PROSITE" id="PS50110">
    <property type="entry name" value="RESPONSE_REGULATORY"/>
    <property type="match status" value="2"/>
</dbReference>
<evidence type="ECO:0000256" key="5">
    <source>
        <dbReference type="ARBA" id="ARBA00022553"/>
    </source>
</evidence>
<dbReference type="GO" id="GO:0000155">
    <property type="term" value="F:phosphorelay sensor kinase activity"/>
    <property type="evidence" value="ECO:0007669"/>
    <property type="project" value="InterPro"/>
</dbReference>
<keyword evidence="11 18" id="KW-1133">Transmembrane helix</keyword>
<dbReference type="InterPro" id="IPR036890">
    <property type="entry name" value="HATPase_C_sf"/>
</dbReference>
<dbReference type="SMART" id="SM00387">
    <property type="entry name" value="HATPase_c"/>
    <property type="match status" value="1"/>
</dbReference>
<dbReference type="SMART" id="SM00448">
    <property type="entry name" value="REC"/>
    <property type="match status" value="2"/>
</dbReference>
<evidence type="ECO:0000259" key="19">
    <source>
        <dbReference type="PROSITE" id="PS50109"/>
    </source>
</evidence>
<comment type="subcellular location">
    <subcellularLocation>
        <location evidence="2">Cell membrane</location>
        <topology evidence="2">Multi-pass membrane protein</topology>
    </subcellularLocation>
</comment>
<dbReference type="FunFam" id="1.10.287.130:FF:000002">
    <property type="entry name" value="Two-component osmosensing histidine kinase"/>
    <property type="match status" value="1"/>
</dbReference>
<dbReference type="Gene3D" id="1.10.287.130">
    <property type="match status" value="1"/>
</dbReference>
<dbReference type="GO" id="GO:0005524">
    <property type="term" value="F:ATP binding"/>
    <property type="evidence" value="ECO:0007669"/>
    <property type="project" value="UniProtKB-KW"/>
</dbReference>
<keyword evidence="23" id="KW-1185">Reference proteome</keyword>
<keyword evidence="5 17" id="KW-0597">Phosphoprotein</keyword>
<dbReference type="SMART" id="SM00073">
    <property type="entry name" value="HPT"/>
    <property type="match status" value="1"/>
</dbReference>
<evidence type="ECO:0000256" key="13">
    <source>
        <dbReference type="ARBA" id="ARBA00023136"/>
    </source>
</evidence>
<dbReference type="PROSITE" id="PS50109">
    <property type="entry name" value="HIS_KIN"/>
    <property type="match status" value="1"/>
</dbReference>
<feature type="modified residue" description="4-aspartylphosphate" evidence="17">
    <location>
        <position position="889"/>
    </location>
</feature>
<feature type="modified residue" description="Phosphohistidine" evidence="16">
    <location>
        <position position="1036"/>
    </location>
</feature>
<evidence type="ECO:0000256" key="1">
    <source>
        <dbReference type="ARBA" id="ARBA00000085"/>
    </source>
</evidence>
<keyword evidence="9 22" id="KW-0418">Kinase</keyword>
<dbReference type="CDD" id="cd17546">
    <property type="entry name" value="REC_hyHK_CKI1_RcsC-like"/>
    <property type="match status" value="2"/>
</dbReference>
<dbReference type="InterPro" id="IPR008207">
    <property type="entry name" value="Sig_transdc_His_kin_Hpt_dom"/>
</dbReference>
<dbReference type="InterPro" id="IPR003594">
    <property type="entry name" value="HATPase_dom"/>
</dbReference>
<evidence type="ECO:0000256" key="8">
    <source>
        <dbReference type="ARBA" id="ARBA00022741"/>
    </source>
</evidence>
<keyword evidence="13 18" id="KW-0472">Membrane</keyword>
<feature type="domain" description="Histidine kinase" evidence="19">
    <location>
        <begin position="451"/>
        <end position="672"/>
    </location>
</feature>
<dbReference type="SUPFAM" id="SSF47226">
    <property type="entry name" value="Histidine-containing phosphotransfer domain, HPT domain"/>
    <property type="match status" value="1"/>
</dbReference>
<evidence type="ECO:0000256" key="10">
    <source>
        <dbReference type="ARBA" id="ARBA00022840"/>
    </source>
</evidence>
<evidence type="ECO:0000313" key="22">
    <source>
        <dbReference type="EMBL" id="AXC10926.1"/>
    </source>
</evidence>
<dbReference type="FunFam" id="3.30.565.10:FF:000010">
    <property type="entry name" value="Sensor histidine kinase RcsC"/>
    <property type="match status" value="1"/>
</dbReference>
<dbReference type="PRINTS" id="PR00344">
    <property type="entry name" value="BCTRLSENSOR"/>
</dbReference>
<gene>
    <name evidence="22" type="ORF">ACPOL_1580</name>
</gene>
<evidence type="ECO:0000256" key="11">
    <source>
        <dbReference type="ARBA" id="ARBA00022989"/>
    </source>
</evidence>
<dbReference type="PROSITE" id="PS50894">
    <property type="entry name" value="HPT"/>
    <property type="match status" value="1"/>
</dbReference>
<dbReference type="Gene3D" id="3.30.565.10">
    <property type="entry name" value="Histidine kinase-like ATPase, C-terminal domain"/>
    <property type="match status" value="1"/>
</dbReference>
<keyword evidence="8" id="KW-0547">Nucleotide-binding</keyword>
<evidence type="ECO:0000256" key="4">
    <source>
        <dbReference type="ARBA" id="ARBA00022475"/>
    </source>
</evidence>
<feature type="domain" description="Response regulatory" evidence="20">
    <location>
        <begin position="840"/>
        <end position="958"/>
    </location>
</feature>
<evidence type="ECO:0000256" key="3">
    <source>
        <dbReference type="ARBA" id="ARBA00012438"/>
    </source>
</evidence>
<evidence type="ECO:0000256" key="14">
    <source>
        <dbReference type="ARBA" id="ARBA00064003"/>
    </source>
</evidence>
<dbReference type="Pfam" id="PF00072">
    <property type="entry name" value="Response_reg"/>
    <property type="match status" value="2"/>
</dbReference>
<dbReference type="Proteomes" id="UP000253606">
    <property type="component" value="Chromosome"/>
</dbReference>
<dbReference type="Gene3D" id="1.20.120.160">
    <property type="entry name" value="HPT domain"/>
    <property type="match status" value="1"/>
</dbReference>
<evidence type="ECO:0000313" key="23">
    <source>
        <dbReference type="Proteomes" id="UP000253606"/>
    </source>
</evidence>
<keyword evidence="6" id="KW-0808">Transferase</keyword>
<organism evidence="22 23">
    <name type="scientific">Acidisarcina polymorpha</name>
    <dbReference type="NCBI Taxonomy" id="2211140"/>
    <lineage>
        <taxon>Bacteria</taxon>
        <taxon>Pseudomonadati</taxon>
        <taxon>Acidobacteriota</taxon>
        <taxon>Terriglobia</taxon>
        <taxon>Terriglobales</taxon>
        <taxon>Acidobacteriaceae</taxon>
        <taxon>Acidisarcina</taxon>
    </lineage>
</organism>
<protein>
    <recommendedName>
        <fullName evidence="15">Sensory/regulatory protein RpfC</fullName>
        <ecNumber evidence="3">2.7.13.3</ecNumber>
    </recommendedName>
</protein>
<reference evidence="22 23" key="1">
    <citation type="journal article" date="2018" name="Front. Microbiol.">
        <title>Hydrolytic Capabilities as a Key to Environmental Success: Chitinolytic and Cellulolytic Acidobacteria From Acidic Sub-arctic Soils and Boreal Peatlands.</title>
        <authorList>
            <person name="Belova S.E."/>
            <person name="Ravin N.V."/>
            <person name="Pankratov T.A."/>
            <person name="Rakitin A.L."/>
            <person name="Ivanova A.A."/>
            <person name="Beletsky A.V."/>
            <person name="Mardanov A.V."/>
            <person name="Sinninghe Damste J.S."/>
            <person name="Dedysh S.N."/>
        </authorList>
    </citation>
    <scope>NUCLEOTIDE SEQUENCE [LARGE SCALE GENOMIC DNA]</scope>
    <source>
        <strain evidence="22 23">SBC82</strain>
    </source>
</reference>
<evidence type="ECO:0000256" key="12">
    <source>
        <dbReference type="ARBA" id="ARBA00023012"/>
    </source>
</evidence>
<dbReference type="InterPro" id="IPR005467">
    <property type="entry name" value="His_kinase_dom"/>
</dbReference>
<dbReference type="KEGG" id="abas:ACPOL_1580"/>
<dbReference type="InterPro" id="IPR011006">
    <property type="entry name" value="CheY-like_superfamily"/>
</dbReference>
<dbReference type="PANTHER" id="PTHR45339">
    <property type="entry name" value="HYBRID SIGNAL TRANSDUCTION HISTIDINE KINASE J"/>
    <property type="match status" value="1"/>
</dbReference>
<name>A0A2Z5FX03_9BACT</name>
<dbReference type="InterPro" id="IPR036097">
    <property type="entry name" value="HisK_dim/P_sf"/>
</dbReference>
<dbReference type="InterPro" id="IPR003661">
    <property type="entry name" value="HisK_dim/P_dom"/>
</dbReference>
<dbReference type="Pfam" id="PF00512">
    <property type="entry name" value="HisKA"/>
    <property type="match status" value="1"/>
</dbReference>
<keyword evidence="10" id="KW-0067">ATP-binding</keyword>
<dbReference type="CDD" id="cd00082">
    <property type="entry name" value="HisKA"/>
    <property type="match status" value="1"/>
</dbReference>
<evidence type="ECO:0000256" key="18">
    <source>
        <dbReference type="SAM" id="Phobius"/>
    </source>
</evidence>
<dbReference type="SUPFAM" id="SSF55874">
    <property type="entry name" value="ATPase domain of HSP90 chaperone/DNA topoisomerase II/histidine kinase"/>
    <property type="match status" value="1"/>
</dbReference>